<evidence type="ECO:0000259" key="10">
    <source>
        <dbReference type="Pfam" id="PF07715"/>
    </source>
</evidence>
<gene>
    <name evidence="11" type="ORF">BC781_102170</name>
</gene>
<dbReference type="InterPro" id="IPR037066">
    <property type="entry name" value="Plug_dom_sf"/>
</dbReference>
<evidence type="ECO:0000256" key="8">
    <source>
        <dbReference type="PROSITE-ProRule" id="PRU01360"/>
    </source>
</evidence>
<keyword evidence="7 8" id="KW-0998">Cell outer membrane</keyword>
<evidence type="ECO:0000256" key="3">
    <source>
        <dbReference type="ARBA" id="ARBA00022452"/>
    </source>
</evidence>
<dbReference type="Gene3D" id="2.40.170.20">
    <property type="entry name" value="TonB-dependent receptor, beta-barrel domain"/>
    <property type="match status" value="1"/>
</dbReference>
<dbReference type="Pfam" id="PF07715">
    <property type="entry name" value="Plug"/>
    <property type="match status" value="1"/>
</dbReference>
<sequence length="840" mass="92547">MKKFLLFTAWMFAAMSFSYAQTTITGKVIDEDSQEEIIGAAVILKGTTIGSSTDIAGEFAIQTNNEGPTTLVVSFIGMKTKEVEVVLEGEKVNAGTIALASDVMNLKEIQVLADVAIDRKTPVAVSTVTPEIIETKLGNQEFPEIMKSTPGVYTTKQGGGWGDSRITIRGFGDDNTAVMINGIPVNDMENSRVYWSNWAGLSDVTRNIQIQRGMGASKLALPTAGGTMNILTRSSDAEKGGSISSTIGNDGYAKFAFDVSTGLNDKGWALTIAASQTSGNGFVDGTSFEGYSYFANITKVINSNHTLSLNAFGASQTHGQRRTRHTIEDAEKVGNRHNYDWGYLQGEEFHANENYYSKPLFSLNHYWTINDRTSLNTSAYASFGRGGGSSVYGDVDRIGGDKYAPLDFDAVYERNAQQGQSSTIMRAGVNNHDWYGVISTLTHELNSDFTLTGGIDGRYYYGEHYQEVDNLIGGQYFITERTIGGEKQRVVAREGDKVGYDNDGQVIWASAFGQVEYDKNDLSAFLNAAVSNVNYQRIDYSAANPYSEHVNALTYSLKGGANYRLTEKHNVFANAGYFQRPPMFNAVYQNHTNNINTDAVNESIMSFELGYGYRSAKFAANANIYYTKWMDKSMTKSHRPEDGNPDGSDDLYANILGIDAVHKGIEVDFEYRPTLRWTITGMISVGDWRWANNVDATFFDQDQNQIGDEETLYIKDLKVGNSAQTTAALGTNYEVLKDFKIGVDYVFAGNNYSDYDPTKRTDSATEGVQSYKLPNFGLVDIYANYNFKMGKLDASLFGKINNVGNTSYIADATDFNGTWQGAQVYYAIGRTWSGGLKVKF</sequence>
<organism evidence="11 12">
    <name type="scientific">Sediminitomix flava</name>
    <dbReference type="NCBI Taxonomy" id="379075"/>
    <lineage>
        <taxon>Bacteria</taxon>
        <taxon>Pseudomonadati</taxon>
        <taxon>Bacteroidota</taxon>
        <taxon>Cytophagia</taxon>
        <taxon>Cytophagales</taxon>
        <taxon>Flammeovirgaceae</taxon>
        <taxon>Sediminitomix</taxon>
    </lineage>
</organism>
<reference evidence="11 12" key="1">
    <citation type="submission" date="2018-03" db="EMBL/GenBank/DDBJ databases">
        <title>Genomic Encyclopedia of Archaeal and Bacterial Type Strains, Phase II (KMG-II): from individual species to whole genera.</title>
        <authorList>
            <person name="Goeker M."/>
        </authorList>
    </citation>
    <scope>NUCLEOTIDE SEQUENCE [LARGE SCALE GENOMIC DNA]</scope>
    <source>
        <strain evidence="11 12">DSM 28229</strain>
    </source>
</reference>
<dbReference type="InterPro" id="IPR012910">
    <property type="entry name" value="Plug_dom"/>
</dbReference>
<dbReference type="PANTHER" id="PTHR30069">
    <property type="entry name" value="TONB-DEPENDENT OUTER MEMBRANE RECEPTOR"/>
    <property type="match status" value="1"/>
</dbReference>
<comment type="similarity">
    <text evidence="8">Belongs to the TonB-dependent receptor family.</text>
</comment>
<dbReference type="GO" id="GO:0015344">
    <property type="term" value="F:siderophore uptake transmembrane transporter activity"/>
    <property type="evidence" value="ECO:0007669"/>
    <property type="project" value="TreeGrafter"/>
</dbReference>
<evidence type="ECO:0000313" key="12">
    <source>
        <dbReference type="Proteomes" id="UP000245535"/>
    </source>
</evidence>
<evidence type="ECO:0000256" key="7">
    <source>
        <dbReference type="ARBA" id="ARBA00023237"/>
    </source>
</evidence>
<dbReference type="RefSeq" id="WP_109616762.1">
    <property type="nucleotide sequence ID" value="NZ_QGDO01000002.1"/>
</dbReference>
<evidence type="ECO:0000313" key="11">
    <source>
        <dbReference type="EMBL" id="PWJ42626.1"/>
    </source>
</evidence>
<evidence type="ECO:0000256" key="2">
    <source>
        <dbReference type="ARBA" id="ARBA00022448"/>
    </source>
</evidence>
<keyword evidence="3 8" id="KW-1134">Transmembrane beta strand</keyword>
<dbReference type="AlphaFoldDB" id="A0A315ZAK9"/>
<evidence type="ECO:0000256" key="9">
    <source>
        <dbReference type="SAM" id="SignalP"/>
    </source>
</evidence>
<dbReference type="SUPFAM" id="SSF56935">
    <property type="entry name" value="Porins"/>
    <property type="match status" value="1"/>
</dbReference>
<dbReference type="Proteomes" id="UP000245535">
    <property type="component" value="Unassembled WGS sequence"/>
</dbReference>
<evidence type="ECO:0000256" key="6">
    <source>
        <dbReference type="ARBA" id="ARBA00023136"/>
    </source>
</evidence>
<dbReference type="SUPFAM" id="SSF49464">
    <property type="entry name" value="Carboxypeptidase regulatory domain-like"/>
    <property type="match status" value="1"/>
</dbReference>
<dbReference type="GO" id="GO:0044718">
    <property type="term" value="P:siderophore transmembrane transport"/>
    <property type="evidence" value="ECO:0007669"/>
    <property type="project" value="TreeGrafter"/>
</dbReference>
<dbReference type="InterPro" id="IPR008969">
    <property type="entry name" value="CarboxyPept-like_regulatory"/>
</dbReference>
<keyword evidence="11" id="KW-0675">Receptor</keyword>
<keyword evidence="12" id="KW-1185">Reference proteome</keyword>
<dbReference type="OrthoDB" id="1453181at2"/>
<evidence type="ECO:0000256" key="1">
    <source>
        <dbReference type="ARBA" id="ARBA00004571"/>
    </source>
</evidence>
<accession>A0A315ZAK9</accession>
<keyword evidence="6 8" id="KW-0472">Membrane</keyword>
<dbReference type="EMBL" id="QGDO01000002">
    <property type="protein sequence ID" value="PWJ42626.1"/>
    <property type="molecule type" value="Genomic_DNA"/>
</dbReference>
<evidence type="ECO:0000256" key="4">
    <source>
        <dbReference type="ARBA" id="ARBA00022692"/>
    </source>
</evidence>
<evidence type="ECO:0000256" key="5">
    <source>
        <dbReference type="ARBA" id="ARBA00022729"/>
    </source>
</evidence>
<name>A0A315ZAK9_SEDFL</name>
<dbReference type="PROSITE" id="PS52016">
    <property type="entry name" value="TONB_DEPENDENT_REC_3"/>
    <property type="match status" value="1"/>
</dbReference>
<feature type="signal peptide" evidence="9">
    <location>
        <begin position="1"/>
        <end position="20"/>
    </location>
</feature>
<dbReference type="Pfam" id="PF13715">
    <property type="entry name" value="CarbopepD_reg_2"/>
    <property type="match status" value="1"/>
</dbReference>
<dbReference type="InterPro" id="IPR039426">
    <property type="entry name" value="TonB-dep_rcpt-like"/>
</dbReference>
<dbReference type="PANTHER" id="PTHR30069:SF29">
    <property type="entry name" value="HEMOGLOBIN AND HEMOGLOBIN-HAPTOGLOBIN-BINDING PROTEIN 1-RELATED"/>
    <property type="match status" value="1"/>
</dbReference>
<keyword evidence="5 9" id="KW-0732">Signal</keyword>
<protein>
    <submittedName>
        <fullName evidence="11">Outer membrane receptor protein involved in Fe transport</fullName>
    </submittedName>
</protein>
<keyword evidence="2 8" id="KW-0813">Transport</keyword>
<dbReference type="GO" id="GO:0009279">
    <property type="term" value="C:cell outer membrane"/>
    <property type="evidence" value="ECO:0007669"/>
    <property type="project" value="UniProtKB-SubCell"/>
</dbReference>
<dbReference type="InterPro" id="IPR036942">
    <property type="entry name" value="Beta-barrel_TonB_sf"/>
</dbReference>
<comment type="subcellular location">
    <subcellularLocation>
        <location evidence="1 8">Cell outer membrane</location>
        <topology evidence="1 8">Multi-pass membrane protein</topology>
    </subcellularLocation>
</comment>
<dbReference type="Gene3D" id="2.170.130.10">
    <property type="entry name" value="TonB-dependent receptor, plug domain"/>
    <property type="match status" value="1"/>
</dbReference>
<proteinExistence type="inferred from homology"/>
<feature type="chain" id="PRO_5016453144" evidence="9">
    <location>
        <begin position="21"/>
        <end position="840"/>
    </location>
</feature>
<comment type="caution">
    <text evidence="11">The sequence shown here is derived from an EMBL/GenBank/DDBJ whole genome shotgun (WGS) entry which is preliminary data.</text>
</comment>
<dbReference type="Gene3D" id="2.60.40.1120">
    <property type="entry name" value="Carboxypeptidase-like, regulatory domain"/>
    <property type="match status" value="1"/>
</dbReference>
<feature type="domain" description="TonB-dependent receptor plug" evidence="10">
    <location>
        <begin position="119"/>
        <end position="216"/>
    </location>
</feature>
<keyword evidence="4 8" id="KW-0812">Transmembrane</keyword>